<dbReference type="InterPro" id="IPR011330">
    <property type="entry name" value="Glyco_hydro/deAcase_b/a-brl"/>
</dbReference>
<feature type="domain" description="NodB homology" evidence="4">
    <location>
        <begin position="94"/>
        <end position="283"/>
    </location>
</feature>
<dbReference type="GO" id="GO:0005576">
    <property type="term" value="C:extracellular region"/>
    <property type="evidence" value="ECO:0007669"/>
    <property type="project" value="UniProtKB-SubCell"/>
</dbReference>
<comment type="subcellular location">
    <subcellularLocation>
        <location evidence="1">Secreted</location>
    </subcellularLocation>
</comment>
<evidence type="ECO:0000256" key="1">
    <source>
        <dbReference type="ARBA" id="ARBA00004613"/>
    </source>
</evidence>
<keyword evidence="2" id="KW-0732">Signal</keyword>
<protein>
    <submittedName>
        <fullName evidence="5">Polysaccharide deacetylase</fullName>
    </submittedName>
</protein>
<accession>E2ZC87</accession>
<dbReference type="GO" id="GO:0016810">
    <property type="term" value="F:hydrolase activity, acting on carbon-nitrogen (but not peptide) bonds"/>
    <property type="evidence" value="ECO:0007669"/>
    <property type="project" value="InterPro"/>
</dbReference>
<comment type="caution">
    <text evidence="5">The sequence shown here is derived from an EMBL/GenBank/DDBJ whole genome shotgun (WGS) entry which is preliminary data.</text>
</comment>
<reference evidence="5 6" key="1">
    <citation type="submission" date="2010-08" db="EMBL/GenBank/DDBJ databases">
        <authorList>
            <person name="Weinstock G."/>
            <person name="Sodergren E."/>
            <person name="Clifton S."/>
            <person name="Fulton L."/>
            <person name="Fulton B."/>
            <person name="Courtney L."/>
            <person name="Fronick C."/>
            <person name="Harrison M."/>
            <person name="Strong C."/>
            <person name="Farmer C."/>
            <person name="Delahaunty K."/>
            <person name="Markovic C."/>
            <person name="Hall O."/>
            <person name="Minx P."/>
            <person name="Tomlinson C."/>
            <person name="Mitreva M."/>
            <person name="Hou S."/>
            <person name="Chen J."/>
            <person name="Wollam A."/>
            <person name="Pepin K.H."/>
            <person name="Johnson M."/>
            <person name="Bhonagiri V."/>
            <person name="Zhang X."/>
            <person name="Suruliraj S."/>
            <person name="Warren W."/>
            <person name="Chinwalla A."/>
            <person name="Mardis E.R."/>
            <person name="Wilson R.K."/>
        </authorList>
    </citation>
    <scope>NUCLEOTIDE SEQUENCE [LARGE SCALE GENOMIC DNA]</scope>
    <source>
        <strain evidence="5 6">F0359</strain>
    </source>
</reference>
<dbReference type="OrthoDB" id="9778320at2"/>
<sequence length="283" mass="33060">MKKIYAWAVGLGLAFFVLFFGVIAYWYFASTDYKLTGVPVLNYHQVNNKFHTVLTMKPENFEKQIRYLSENGYHALTLEEFTDYMDGKGELPDKPVLITFDDGYADNYEYAYPILKKYKMTGTIFLITDFVGRPGYLTWEQVKEMSDNGMEFGSHTLSHRPLDSFDRNGMRHELVESKKAVEWRLGKPCLFIAFPEGKFTDTVLEETQNAGYRYGFTVDTGRVFPWDDPYNLDRVPFFEGPVSFEHFRFRLTLSAFSALLWKSHKFFDHMEFTKPLAKTIPEP</sequence>
<dbReference type="InterPro" id="IPR051398">
    <property type="entry name" value="Polysacch_Deacetylase"/>
</dbReference>
<dbReference type="PROSITE" id="PS51677">
    <property type="entry name" value="NODB"/>
    <property type="match status" value="1"/>
</dbReference>
<evidence type="ECO:0000313" key="6">
    <source>
        <dbReference type="Proteomes" id="UP000003195"/>
    </source>
</evidence>
<dbReference type="eggNOG" id="COG0726">
    <property type="taxonomic scope" value="Bacteria"/>
</dbReference>
<dbReference type="GO" id="GO:0005975">
    <property type="term" value="P:carbohydrate metabolic process"/>
    <property type="evidence" value="ECO:0007669"/>
    <property type="project" value="InterPro"/>
</dbReference>
<keyword evidence="3" id="KW-0812">Transmembrane</keyword>
<name>E2ZC87_9FIRM</name>
<proteinExistence type="predicted"/>
<dbReference type="EMBL" id="AECS01000037">
    <property type="protein sequence ID" value="EFQ04074.1"/>
    <property type="molecule type" value="Genomic_DNA"/>
</dbReference>
<keyword evidence="3" id="KW-1133">Transmembrane helix</keyword>
<dbReference type="RefSeq" id="WP_006942401.1">
    <property type="nucleotide sequence ID" value="NZ_GL538208.1"/>
</dbReference>
<gene>
    <name evidence="5" type="ORF">HMPREF9429_01259</name>
</gene>
<dbReference type="SUPFAM" id="SSF88713">
    <property type="entry name" value="Glycoside hydrolase/deacetylase"/>
    <property type="match status" value="1"/>
</dbReference>
<dbReference type="AlphaFoldDB" id="E2ZC87"/>
<dbReference type="STRING" id="706434.HMPREF9429_01259"/>
<keyword evidence="3" id="KW-0472">Membrane</keyword>
<dbReference type="Pfam" id="PF01522">
    <property type="entry name" value="Polysacc_deac_1"/>
    <property type="match status" value="1"/>
</dbReference>
<dbReference type="Gene3D" id="3.20.20.370">
    <property type="entry name" value="Glycoside hydrolase/deacetylase"/>
    <property type="match status" value="1"/>
</dbReference>
<feature type="transmembrane region" description="Helical" evidence="3">
    <location>
        <begin position="7"/>
        <end position="28"/>
    </location>
</feature>
<keyword evidence="6" id="KW-1185">Reference proteome</keyword>
<dbReference type="PANTHER" id="PTHR34216:SF3">
    <property type="entry name" value="POLY-BETA-1,6-N-ACETYL-D-GLUCOSAMINE N-DEACETYLASE"/>
    <property type="match status" value="1"/>
</dbReference>
<dbReference type="HOGENOM" id="CLU_030024_5_0_9"/>
<evidence type="ECO:0000259" key="4">
    <source>
        <dbReference type="PROSITE" id="PS51677"/>
    </source>
</evidence>
<evidence type="ECO:0000313" key="5">
    <source>
        <dbReference type="EMBL" id="EFQ04074.1"/>
    </source>
</evidence>
<dbReference type="Proteomes" id="UP000003195">
    <property type="component" value="Unassembled WGS sequence"/>
</dbReference>
<evidence type="ECO:0000256" key="2">
    <source>
        <dbReference type="ARBA" id="ARBA00022729"/>
    </source>
</evidence>
<dbReference type="PANTHER" id="PTHR34216">
    <property type="match status" value="1"/>
</dbReference>
<organism evidence="5 6">
    <name type="scientific">Megasphaera micronuciformis F0359</name>
    <dbReference type="NCBI Taxonomy" id="706434"/>
    <lineage>
        <taxon>Bacteria</taxon>
        <taxon>Bacillati</taxon>
        <taxon>Bacillota</taxon>
        <taxon>Negativicutes</taxon>
        <taxon>Veillonellales</taxon>
        <taxon>Veillonellaceae</taxon>
        <taxon>Megasphaera</taxon>
    </lineage>
</organism>
<dbReference type="InterPro" id="IPR002509">
    <property type="entry name" value="NODB_dom"/>
</dbReference>
<dbReference type="CDD" id="cd10918">
    <property type="entry name" value="CE4_NodB_like_5s_6s"/>
    <property type="match status" value="1"/>
</dbReference>
<evidence type="ECO:0000256" key="3">
    <source>
        <dbReference type="SAM" id="Phobius"/>
    </source>
</evidence>